<keyword evidence="1" id="KW-0472">Membrane</keyword>
<dbReference type="Proteomes" id="UP000198861">
    <property type="component" value="Unassembled WGS sequence"/>
</dbReference>
<evidence type="ECO:0000313" key="3">
    <source>
        <dbReference type="Proteomes" id="UP000198861"/>
    </source>
</evidence>
<dbReference type="RefSeq" id="WP_175525844.1">
    <property type="nucleotide sequence ID" value="NZ_FOKJ01000053.1"/>
</dbReference>
<gene>
    <name evidence="2" type="ORF">SAMN04244571_02974</name>
</gene>
<reference evidence="2 3" key="1">
    <citation type="submission" date="2016-10" db="EMBL/GenBank/DDBJ databases">
        <authorList>
            <person name="Varghese N."/>
            <person name="Submissions S."/>
        </authorList>
    </citation>
    <scope>NUCLEOTIDE SEQUENCE [LARGE SCALE GENOMIC DNA]</scope>
    <source>
        <strain evidence="2 3">DSM 282</strain>
    </source>
</reference>
<feature type="transmembrane region" description="Helical" evidence="1">
    <location>
        <begin position="46"/>
        <end position="70"/>
    </location>
</feature>
<name>A0A1I1BC68_9GAMM</name>
<keyword evidence="1" id="KW-0812">Transmembrane</keyword>
<proteinExistence type="predicted"/>
<evidence type="ECO:0000313" key="2">
    <source>
        <dbReference type="EMBL" id="SFB46120.1"/>
    </source>
</evidence>
<feature type="transmembrane region" description="Helical" evidence="1">
    <location>
        <begin position="77"/>
        <end position="98"/>
    </location>
</feature>
<keyword evidence="3" id="KW-1185">Reference proteome</keyword>
<comment type="caution">
    <text evidence="2">The sequence shown here is derived from an EMBL/GenBank/DDBJ whole genome shotgun (WGS) entry which is preliminary data.</text>
</comment>
<evidence type="ECO:0008006" key="4">
    <source>
        <dbReference type="Google" id="ProtNLM"/>
    </source>
</evidence>
<evidence type="ECO:0000256" key="1">
    <source>
        <dbReference type="SAM" id="Phobius"/>
    </source>
</evidence>
<dbReference type="EMBL" id="FOKJ01000053">
    <property type="protein sequence ID" value="SFB46120.1"/>
    <property type="molecule type" value="Genomic_DNA"/>
</dbReference>
<accession>A0A1I1BC68</accession>
<feature type="transmembrane region" description="Helical" evidence="1">
    <location>
        <begin position="20"/>
        <end position="40"/>
    </location>
</feature>
<keyword evidence="1" id="KW-1133">Transmembrane helix</keyword>
<protein>
    <recommendedName>
        <fullName evidence="4">DUF4407 domain-containing protein</fullName>
    </recommendedName>
</protein>
<organism evidence="2 3">
    <name type="scientific">Azotobacter beijerinckii</name>
    <dbReference type="NCBI Taxonomy" id="170623"/>
    <lineage>
        <taxon>Bacteria</taxon>
        <taxon>Pseudomonadati</taxon>
        <taxon>Pseudomonadota</taxon>
        <taxon>Gammaproteobacteria</taxon>
        <taxon>Pseudomonadales</taxon>
        <taxon>Pseudomonadaceae</taxon>
        <taxon>Azotobacter</taxon>
    </lineage>
</organism>
<sequence length="362" mass="38111">MSCANSITLARPTAWAFRSIALVLSSVTAVSVGLAMFALVEDRRLALLFATAAVLLDVFKYLAWPFAAALLGAGRRLCAVLLVACALLLAGVSCWATYDRLMTSIVGSRAEQQAVQSQRVADLEAARADDARRVAGLDAEAESVRAQALALRERGMVSKATELEAAALPRIAEQREQARARLDRQSLELTALRAKMPKGAGLPLELATLLCLGFAFALEVVPALILTALRPAPSSTRVRVADLAALETVEAVPATLLPALETQPETPTTPATLPGAGPAVLGDNAELLQKLLQHTAEAGPGALVTLREFAKTAGIGNLRAGQIFRMAVEAGALAKTVGGRYAVCRDARIQEFKNSLLATQEA</sequence>